<protein>
    <submittedName>
        <fullName evidence="2">UDP-glucose 6-dehydrogenase</fullName>
    </submittedName>
</protein>
<comment type="caution">
    <text evidence="2">The sequence shown here is derived from an EMBL/GenBank/DDBJ whole genome shotgun (WGS) entry which is preliminary data.</text>
</comment>
<dbReference type="PANTHER" id="PTHR43750">
    <property type="entry name" value="UDP-GLUCOSE 6-DEHYDROGENASE TUAD"/>
    <property type="match status" value="1"/>
</dbReference>
<evidence type="ECO:0000259" key="1">
    <source>
        <dbReference type="SMART" id="SM00984"/>
    </source>
</evidence>
<dbReference type="AlphaFoldDB" id="A0A9D1YUZ2"/>
<sequence>IGRRFLNSGLGFGGGCLPKDIRAFQARATEVGAGESLRFLEEVDRVNLRRRERGYDLAAREADATSTKRVAVLGLSFKPNSDDVRDSAPLDIAARLHATGYSVTAYDPKARETARRLHPGLDVRDSLADTVAQADVILIGTEWNEFRELDPSALETPATVVIDGRNTLDRERWHAAGFKVISLGRRTLEVDA</sequence>
<feature type="non-terminal residue" evidence="2">
    <location>
        <position position="1"/>
    </location>
</feature>
<dbReference type="Pfam" id="PF00984">
    <property type="entry name" value="UDPG_MGDP_dh"/>
    <property type="match status" value="1"/>
</dbReference>
<organism evidence="2 3">
    <name type="scientific">Candidatus Agrococcus pullicola</name>
    <dbReference type="NCBI Taxonomy" id="2838429"/>
    <lineage>
        <taxon>Bacteria</taxon>
        <taxon>Bacillati</taxon>
        <taxon>Actinomycetota</taxon>
        <taxon>Actinomycetes</taxon>
        <taxon>Micrococcales</taxon>
        <taxon>Microbacteriaceae</taxon>
        <taxon>Agrococcus</taxon>
    </lineage>
</organism>
<dbReference type="GO" id="GO:0051287">
    <property type="term" value="F:NAD binding"/>
    <property type="evidence" value="ECO:0007669"/>
    <property type="project" value="InterPro"/>
</dbReference>
<dbReference type="PANTHER" id="PTHR43750:SF3">
    <property type="entry name" value="UDP-GLUCOSE 6-DEHYDROGENASE TUAD"/>
    <property type="match status" value="1"/>
</dbReference>
<reference evidence="2" key="1">
    <citation type="journal article" date="2021" name="PeerJ">
        <title>Extensive microbial diversity within the chicken gut microbiome revealed by metagenomics and culture.</title>
        <authorList>
            <person name="Gilroy R."/>
            <person name="Ravi A."/>
            <person name="Getino M."/>
            <person name="Pursley I."/>
            <person name="Horton D.L."/>
            <person name="Alikhan N.F."/>
            <person name="Baker D."/>
            <person name="Gharbi K."/>
            <person name="Hall N."/>
            <person name="Watson M."/>
            <person name="Adriaenssens E.M."/>
            <person name="Foster-Nyarko E."/>
            <person name="Jarju S."/>
            <person name="Secka A."/>
            <person name="Antonio M."/>
            <person name="Oren A."/>
            <person name="Chaudhuri R.R."/>
            <person name="La Ragione R."/>
            <person name="Hildebrand F."/>
            <person name="Pallen M.J."/>
        </authorList>
    </citation>
    <scope>NUCLEOTIDE SEQUENCE</scope>
    <source>
        <strain evidence="2">ChiGjej1B1-98</strain>
    </source>
</reference>
<reference evidence="2" key="2">
    <citation type="submission" date="2021-04" db="EMBL/GenBank/DDBJ databases">
        <authorList>
            <person name="Gilroy R."/>
        </authorList>
    </citation>
    <scope>NUCLEOTIDE SEQUENCE</scope>
    <source>
        <strain evidence="2">ChiGjej1B1-98</strain>
    </source>
</reference>
<evidence type="ECO:0000313" key="3">
    <source>
        <dbReference type="Proteomes" id="UP000824005"/>
    </source>
</evidence>
<feature type="domain" description="UDP-glucose/GDP-mannose dehydrogenase C-terminal" evidence="1">
    <location>
        <begin position="71"/>
        <end position="170"/>
    </location>
</feature>
<dbReference type="Gene3D" id="3.40.50.720">
    <property type="entry name" value="NAD(P)-binding Rossmann-like Domain"/>
    <property type="match status" value="1"/>
</dbReference>
<dbReference type="SUPFAM" id="SSF48179">
    <property type="entry name" value="6-phosphogluconate dehydrogenase C-terminal domain-like"/>
    <property type="match status" value="1"/>
</dbReference>
<dbReference type="EMBL" id="DXDC01000172">
    <property type="protein sequence ID" value="HIY65788.1"/>
    <property type="molecule type" value="Genomic_DNA"/>
</dbReference>
<dbReference type="InterPro" id="IPR008927">
    <property type="entry name" value="6-PGluconate_DH-like_C_sf"/>
</dbReference>
<proteinExistence type="predicted"/>
<dbReference type="InterPro" id="IPR014027">
    <property type="entry name" value="UDP-Glc/GDP-Man_DH_C"/>
</dbReference>
<gene>
    <name evidence="2" type="ORF">H9830_05870</name>
</gene>
<evidence type="ECO:0000313" key="2">
    <source>
        <dbReference type="EMBL" id="HIY65788.1"/>
    </source>
</evidence>
<dbReference type="GO" id="GO:0016616">
    <property type="term" value="F:oxidoreductase activity, acting on the CH-OH group of donors, NAD or NADP as acceptor"/>
    <property type="evidence" value="ECO:0007669"/>
    <property type="project" value="InterPro"/>
</dbReference>
<dbReference type="Proteomes" id="UP000824005">
    <property type="component" value="Unassembled WGS sequence"/>
</dbReference>
<dbReference type="SMART" id="SM00984">
    <property type="entry name" value="UDPG_MGDP_dh_C"/>
    <property type="match status" value="1"/>
</dbReference>
<dbReference type="InterPro" id="IPR036220">
    <property type="entry name" value="UDP-Glc/GDP-Man_DH_C_sf"/>
</dbReference>
<dbReference type="InterPro" id="IPR014026">
    <property type="entry name" value="UDP-Glc/GDP-Man_DH_dimer"/>
</dbReference>
<dbReference type="SUPFAM" id="SSF52413">
    <property type="entry name" value="UDP-glucose/GDP-mannose dehydrogenase C-terminal domain"/>
    <property type="match status" value="1"/>
</dbReference>
<dbReference type="Pfam" id="PF03720">
    <property type="entry name" value="UDPG_MGDP_dh_C"/>
    <property type="match status" value="1"/>
</dbReference>
<accession>A0A9D1YUZ2</accession>
<name>A0A9D1YUZ2_9MICO</name>